<organism evidence="2 3">
    <name type="scientific">Paraburkholderia phenoliruptrix BR3459a</name>
    <dbReference type="NCBI Taxonomy" id="1229205"/>
    <lineage>
        <taxon>Bacteria</taxon>
        <taxon>Pseudomonadati</taxon>
        <taxon>Pseudomonadota</taxon>
        <taxon>Betaproteobacteria</taxon>
        <taxon>Burkholderiales</taxon>
        <taxon>Burkholderiaceae</taxon>
        <taxon>Paraburkholderia</taxon>
    </lineage>
</organism>
<dbReference type="AlphaFoldDB" id="K0DJ62"/>
<dbReference type="HOGENOM" id="CLU_2477411_0_0_4"/>
<dbReference type="Proteomes" id="UP000010105">
    <property type="component" value="Chromosome 1"/>
</dbReference>
<dbReference type="EMBL" id="CP003863">
    <property type="protein sequence ID" value="AFT84790.1"/>
    <property type="molecule type" value="Genomic_DNA"/>
</dbReference>
<evidence type="ECO:0000313" key="2">
    <source>
        <dbReference type="EMBL" id="AFT84790.1"/>
    </source>
</evidence>
<proteinExistence type="predicted"/>
<accession>K0DJ62</accession>
<protein>
    <submittedName>
        <fullName evidence="2">Uncharacterized protein</fullName>
    </submittedName>
</protein>
<evidence type="ECO:0000256" key="1">
    <source>
        <dbReference type="SAM" id="MobiDB-lite"/>
    </source>
</evidence>
<reference evidence="2 3" key="1">
    <citation type="journal article" date="2012" name="J. Bacteriol.">
        <title>Complete Genome Sequence of Burkholderia phenoliruptrix BR3459a (CLA1), a Heat-Tolerant, Nitrogen-Fixing Symbiont of Mimosa flocculosa.</title>
        <authorList>
            <person name="de Oliveira Cunha C."/>
            <person name="Goda Zuleta L.F."/>
            <person name="Paula de Almeida L.G."/>
            <person name="Prioli Ciapina L."/>
            <person name="Lustrino Borges W."/>
            <person name="Pitard R.M."/>
            <person name="Baldani J.I."/>
            <person name="Straliotto R."/>
            <person name="de Faria S.M."/>
            <person name="Hungria M."/>
            <person name="Sousa Cavada B."/>
            <person name="Mercante F.M."/>
            <person name="Ribeiro de Vasconcelos A.T."/>
        </authorList>
    </citation>
    <scope>NUCLEOTIDE SEQUENCE [LARGE SCALE GENOMIC DNA]</scope>
    <source>
        <strain evidence="2 3">BR3459a</strain>
    </source>
</reference>
<dbReference type="KEGG" id="bpx:BUPH_06809"/>
<evidence type="ECO:0000313" key="3">
    <source>
        <dbReference type="Proteomes" id="UP000010105"/>
    </source>
</evidence>
<sequence>MSVTPAASHTRVPAGRPITPHASAAARNVRNDNTQRGRVGRALDTYACDADANLNHARDDGLGVALRLNGQGSRVLNWAFFVSYFYR</sequence>
<name>K0DJ62_9BURK</name>
<feature type="region of interest" description="Disordered" evidence="1">
    <location>
        <begin position="1"/>
        <end position="38"/>
    </location>
</feature>
<gene>
    <name evidence="2" type="ORF">BUPH_06809</name>
</gene>